<reference evidence="1" key="1">
    <citation type="journal article" date="2020" name="Stud. Mycol.">
        <title>101 Dothideomycetes genomes: a test case for predicting lifestyles and emergence of pathogens.</title>
        <authorList>
            <person name="Haridas S."/>
            <person name="Albert R."/>
            <person name="Binder M."/>
            <person name="Bloem J."/>
            <person name="Labutti K."/>
            <person name="Salamov A."/>
            <person name="Andreopoulos B."/>
            <person name="Baker S."/>
            <person name="Barry K."/>
            <person name="Bills G."/>
            <person name="Bluhm B."/>
            <person name="Cannon C."/>
            <person name="Castanera R."/>
            <person name="Culley D."/>
            <person name="Daum C."/>
            <person name="Ezra D."/>
            <person name="Gonzalez J."/>
            <person name="Henrissat B."/>
            <person name="Kuo A."/>
            <person name="Liang C."/>
            <person name="Lipzen A."/>
            <person name="Lutzoni F."/>
            <person name="Magnuson J."/>
            <person name="Mondo S."/>
            <person name="Nolan M."/>
            <person name="Ohm R."/>
            <person name="Pangilinan J."/>
            <person name="Park H.-J."/>
            <person name="Ramirez L."/>
            <person name="Alfaro M."/>
            <person name="Sun H."/>
            <person name="Tritt A."/>
            <person name="Yoshinaga Y."/>
            <person name="Zwiers L.-H."/>
            <person name="Turgeon B."/>
            <person name="Goodwin S."/>
            <person name="Spatafora J."/>
            <person name="Crous P."/>
            <person name="Grigoriev I."/>
        </authorList>
    </citation>
    <scope>NUCLEOTIDE SEQUENCE</scope>
    <source>
        <strain evidence="1">CBS 125425</strain>
    </source>
</reference>
<name>A0A9P4QHA4_9PLEO</name>
<protein>
    <submittedName>
        <fullName evidence="1">Uncharacterized protein</fullName>
    </submittedName>
</protein>
<accession>A0A9P4QHA4</accession>
<dbReference type="InterPro" id="IPR022190">
    <property type="entry name" value="DUF3716"/>
</dbReference>
<organism evidence="1 2">
    <name type="scientific">Polyplosphaeria fusca</name>
    <dbReference type="NCBI Taxonomy" id="682080"/>
    <lineage>
        <taxon>Eukaryota</taxon>
        <taxon>Fungi</taxon>
        <taxon>Dikarya</taxon>
        <taxon>Ascomycota</taxon>
        <taxon>Pezizomycotina</taxon>
        <taxon>Dothideomycetes</taxon>
        <taxon>Pleosporomycetidae</taxon>
        <taxon>Pleosporales</taxon>
        <taxon>Tetraplosphaeriaceae</taxon>
        <taxon>Polyplosphaeria</taxon>
    </lineage>
</organism>
<dbReference type="AlphaFoldDB" id="A0A9P4QHA4"/>
<sequence length="143" mass="15134">MALVPGGAVTAPMSVVVLDVVGSRQRVRLPTGTAAGRAFMQGLCINDEEVAMAALPSHNVIVLVSQSTDLCLFVAKIVRREGYFWTLLVQSRGAVHATACAQRCGGGLGAVPFKDCRMLPGYQRGACGSCIWQSHGSRCQHCT</sequence>
<evidence type="ECO:0000313" key="2">
    <source>
        <dbReference type="Proteomes" id="UP000799444"/>
    </source>
</evidence>
<dbReference type="Pfam" id="PF12511">
    <property type="entry name" value="DUF3716"/>
    <property type="match status" value="1"/>
</dbReference>
<evidence type="ECO:0000313" key="1">
    <source>
        <dbReference type="EMBL" id="KAF2726444.1"/>
    </source>
</evidence>
<proteinExistence type="predicted"/>
<dbReference type="OrthoDB" id="4772175at2759"/>
<dbReference type="Proteomes" id="UP000799444">
    <property type="component" value="Unassembled WGS sequence"/>
</dbReference>
<comment type="caution">
    <text evidence="1">The sequence shown here is derived from an EMBL/GenBank/DDBJ whole genome shotgun (WGS) entry which is preliminary data.</text>
</comment>
<keyword evidence="2" id="KW-1185">Reference proteome</keyword>
<dbReference type="EMBL" id="ML996491">
    <property type="protein sequence ID" value="KAF2726444.1"/>
    <property type="molecule type" value="Genomic_DNA"/>
</dbReference>
<gene>
    <name evidence="1" type="ORF">EJ04DRAFT_530272</name>
</gene>